<keyword evidence="7" id="KW-0663">Pyridoxal phosphate</keyword>
<feature type="chain" id="PRO_5004555497" description="Thiamine pyrimidine synthase" evidence="13">
    <location>
        <begin position="45"/>
        <end position="352"/>
    </location>
</feature>
<evidence type="ECO:0000256" key="1">
    <source>
        <dbReference type="ARBA" id="ARBA00003469"/>
    </source>
</evidence>
<evidence type="ECO:0000256" key="10">
    <source>
        <dbReference type="ARBA" id="ARBA00033171"/>
    </source>
</evidence>
<dbReference type="GO" id="GO:0009228">
    <property type="term" value="P:thiamine biosynthetic process"/>
    <property type="evidence" value="ECO:0007669"/>
    <property type="project" value="UniProtKB-KW"/>
</dbReference>
<dbReference type="EMBL" id="APVH01000018">
    <property type="protein sequence ID" value="EPX82988.1"/>
    <property type="molecule type" value="Genomic_DNA"/>
</dbReference>
<evidence type="ECO:0000256" key="12">
    <source>
        <dbReference type="SAM" id="MobiDB-lite"/>
    </source>
</evidence>
<comment type="pathway">
    <text evidence="2">Cofactor biosynthesis; thiamine diphosphate biosynthesis.</text>
</comment>
<evidence type="ECO:0000256" key="13">
    <source>
        <dbReference type="SAM" id="SignalP"/>
    </source>
</evidence>
<dbReference type="Gene3D" id="3.40.190.10">
    <property type="entry name" value="Periplasmic binding protein-like II"/>
    <property type="match status" value="2"/>
</dbReference>
<sequence length="352" mass="38199">MTAPQKTRTTTKTTNRRQHGGNMKQTIKLAAAAVMGLAAGAAQAQDELTLQLKWVTQAQFAGYYVAQDQGFYEEAGLDVTIKPGGPDIAPVQVLLGGGADVMVDWMPSALAARENGAPIVNIAQPFKSSGLMLTCLKEHGIESPEDFPGHTLGTWFFGNELPLYSWMSKLGYPTDGSEGGVTIQKINFNVDPLLQKQVECATTMTYNEYWQVIDAGLTPEDLVVFKYEDEGISTLEDGLYTTEENLEDPEMVEKLVRFVSASMQGWKWAEENPDEAAMIVLENDATGAQTETHQKRMMGEIAKLTAGSNGALDPADFERTVEVLLGAGADPVITESPGDAAWTHEITDEALD</sequence>
<evidence type="ECO:0000256" key="9">
    <source>
        <dbReference type="ARBA" id="ARBA00023004"/>
    </source>
</evidence>
<evidence type="ECO:0000256" key="7">
    <source>
        <dbReference type="ARBA" id="ARBA00022898"/>
    </source>
</evidence>
<comment type="function">
    <text evidence="1">Responsible for the formation of the pyrimidine heterocycle in the thiamine biosynthesis pathway. Catalyzes the formation of hydroxymethylpyrimidine phosphate (HMP-P) from histidine and pyridoxal phosphate (PLP). The protein uses PLP and the active site histidine to form HMP-P, generating an inactive enzyme. The enzyme can only undergo a single turnover, which suggests it is a suicide enzyme.</text>
</comment>
<accession>S9QTK8</accession>
<dbReference type="Proteomes" id="UP000015347">
    <property type="component" value="Unassembled WGS sequence"/>
</dbReference>
<keyword evidence="9" id="KW-0408">Iron</keyword>
<comment type="catalytic activity">
    <reaction evidence="11">
        <text>N(6)-(pyridoxal phosphate)-L-lysyl-[4-amino-5-hydroxymethyl-2-methylpyrimidine phosphate synthase] + L-histidyl-[4-amino-5-hydroxymethyl-2-methylpyrimidine phosphate synthase] + 2 Fe(3+) + 4 H2O = L-lysyl-[4-amino-5-hydroxymethyl-2-methylpyrimidine phosphate synthase] + (2S)-2-amino-5-hydroxy-4-oxopentanoyl-[4-amino-5-hydroxymethyl-2-methylpyrimidine phosphate synthase] + 4-amino-2-methyl-5-(phosphooxymethyl)pyrimidine + 3-oxopropanoate + 2 Fe(2+) + 2 H(+)</text>
        <dbReference type="Rhea" id="RHEA:65756"/>
        <dbReference type="Rhea" id="RHEA-COMP:16892"/>
        <dbReference type="Rhea" id="RHEA-COMP:16893"/>
        <dbReference type="Rhea" id="RHEA-COMP:16894"/>
        <dbReference type="Rhea" id="RHEA-COMP:16895"/>
        <dbReference type="ChEBI" id="CHEBI:15377"/>
        <dbReference type="ChEBI" id="CHEBI:15378"/>
        <dbReference type="ChEBI" id="CHEBI:29033"/>
        <dbReference type="ChEBI" id="CHEBI:29034"/>
        <dbReference type="ChEBI" id="CHEBI:29969"/>
        <dbReference type="ChEBI" id="CHEBI:29979"/>
        <dbReference type="ChEBI" id="CHEBI:33190"/>
        <dbReference type="ChEBI" id="CHEBI:58354"/>
        <dbReference type="ChEBI" id="CHEBI:143915"/>
        <dbReference type="ChEBI" id="CHEBI:157692"/>
    </reaction>
    <physiologicalReaction direction="left-to-right" evidence="11">
        <dbReference type="Rhea" id="RHEA:65757"/>
    </physiologicalReaction>
</comment>
<evidence type="ECO:0000256" key="4">
    <source>
        <dbReference type="ARBA" id="ARBA00011738"/>
    </source>
</evidence>
<keyword evidence="5" id="KW-0808">Transferase</keyword>
<evidence type="ECO:0000313" key="15">
    <source>
        <dbReference type="EMBL" id="EPX82988.1"/>
    </source>
</evidence>
<comment type="similarity">
    <text evidence="3">Belongs to the NMT1/THI5 family.</text>
</comment>
<evidence type="ECO:0000313" key="16">
    <source>
        <dbReference type="Proteomes" id="UP000015347"/>
    </source>
</evidence>
<evidence type="ECO:0000256" key="2">
    <source>
        <dbReference type="ARBA" id="ARBA00004948"/>
    </source>
</evidence>
<comment type="subunit">
    <text evidence="4">Homodimer.</text>
</comment>
<dbReference type="GO" id="GO:0016740">
    <property type="term" value="F:transferase activity"/>
    <property type="evidence" value="ECO:0007669"/>
    <property type="project" value="UniProtKB-KW"/>
</dbReference>
<feature type="region of interest" description="Disordered" evidence="12">
    <location>
        <begin position="1"/>
        <end position="22"/>
    </location>
</feature>
<keyword evidence="8" id="KW-0784">Thiamine biosynthesis</keyword>
<feature type="domain" description="SsuA/THI5-like" evidence="14">
    <location>
        <begin position="58"/>
        <end position="276"/>
    </location>
</feature>
<keyword evidence="13" id="KW-0732">Signal</keyword>
<dbReference type="PANTHER" id="PTHR31528">
    <property type="entry name" value="4-AMINO-5-HYDROXYMETHYL-2-METHYLPYRIMIDINE PHOSPHATE SYNTHASE THI11-RELATED"/>
    <property type="match status" value="1"/>
</dbReference>
<evidence type="ECO:0000256" key="11">
    <source>
        <dbReference type="ARBA" id="ARBA00048179"/>
    </source>
</evidence>
<evidence type="ECO:0000256" key="6">
    <source>
        <dbReference type="ARBA" id="ARBA00022723"/>
    </source>
</evidence>
<dbReference type="HOGENOM" id="CLU_028871_1_3_5"/>
<name>S9QTK8_9RHOB</name>
<gene>
    <name evidence="15" type="ORF">Salmuc_04140</name>
</gene>
<reference evidence="16" key="1">
    <citation type="journal article" date="2014" name="Stand. Genomic Sci.">
        <title>Genome sequence of the exopolysaccharide-producing Salipiger mucosus type strain (DSM 16094(T)), a moderately halophilic member of the Roseobacter clade.</title>
        <authorList>
            <person name="Riedel T."/>
            <person name="Spring S."/>
            <person name="Fiebig A."/>
            <person name="Petersen J."/>
            <person name="Kyrpides N.C."/>
            <person name="Goker M."/>
            <person name="Klenk H.P."/>
        </authorList>
    </citation>
    <scope>NUCLEOTIDE SEQUENCE [LARGE SCALE GENOMIC DNA]</scope>
    <source>
        <strain evidence="16">DSM 16094</strain>
    </source>
</reference>
<dbReference type="SUPFAM" id="SSF53850">
    <property type="entry name" value="Periplasmic binding protein-like II"/>
    <property type="match status" value="1"/>
</dbReference>
<evidence type="ECO:0000256" key="5">
    <source>
        <dbReference type="ARBA" id="ARBA00022679"/>
    </source>
</evidence>
<dbReference type="PANTHER" id="PTHR31528:SF1">
    <property type="entry name" value="4-AMINO-5-HYDROXYMETHYL-2-METHYLPYRIMIDINE PHOSPHATE SYNTHASE THI11-RELATED"/>
    <property type="match status" value="1"/>
</dbReference>
<dbReference type="AlphaFoldDB" id="S9QTK8"/>
<evidence type="ECO:0000256" key="3">
    <source>
        <dbReference type="ARBA" id="ARBA00009406"/>
    </source>
</evidence>
<proteinExistence type="inferred from homology"/>
<comment type="caution">
    <text evidence="15">The sequence shown here is derived from an EMBL/GenBank/DDBJ whole genome shotgun (WGS) entry which is preliminary data.</text>
</comment>
<dbReference type="GO" id="GO:0046872">
    <property type="term" value="F:metal ion binding"/>
    <property type="evidence" value="ECO:0007669"/>
    <property type="project" value="UniProtKB-KW"/>
</dbReference>
<feature type="signal peptide" evidence="13">
    <location>
        <begin position="1"/>
        <end position="44"/>
    </location>
</feature>
<organism evidence="15 16">
    <name type="scientific">Salipiger mucosus DSM 16094</name>
    <dbReference type="NCBI Taxonomy" id="1123237"/>
    <lineage>
        <taxon>Bacteria</taxon>
        <taxon>Pseudomonadati</taxon>
        <taxon>Pseudomonadota</taxon>
        <taxon>Alphaproteobacteria</taxon>
        <taxon>Rhodobacterales</taxon>
        <taxon>Roseobacteraceae</taxon>
        <taxon>Salipiger</taxon>
    </lineage>
</organism>
<keyword evidence="6" id="KW-0479">Metal-binding</keyword>
<feature type="compositionally biased region" description="Low complexity" evidence="12">
    <location>
        <begin position="1"/>
        <end position="13"/>
    </location>
</feature>
<dbReference type="STRING" id="1123237.Salmuc_04140"/>
<evidence type="ECO:0000256" key="8">
    <source>
        <dbReference type="ARBA" id="ARBA00022977"/>
    </source>
</evidence>
<dbReference type="InterPro" id="IPR015168">
    <property type="entry name" value="SsuA/THI5"/>
</dbReference>
<evidence type="ECO:0000259" key="14">
    <source>
        <dbReference type="Pfam" id="PF09084"/>
    </source>
</evidence>
<protein>
    <recommendedName>
        <fullName evidence="10">Thiamine pyrimidine synthase</fullName>
    </recommendedName>
</protein>
<dbReference type="InterPro" id="IPR027939">
    <property type="entry name" value="NMT1/THI5"/>
</dbReference>
<keyword evidence="16" id="KW-1185">Reference proteome</keyword>
<dbReference type="Pfam" id="PF09084">
    <property type="entry name" value="NMT1"/>
    <property type="match status" value="1"/>
</dbReference>
<dbReference type="eggNOG" id="COG0715">
    <property type="taxonomic scope" value="Bacteria"/>
</dbReference>